<proteinExistence type="predicted"/>
<reference evidence="1" key="1">
    <citation type="submission" date="2014-09" db="EMBL/GenBank/DDBJ databases">
        <authorList>
            <person name="Magalhaes I.L.F."/>
            <person name="Oliveira U."/>
            <person name="Santos F.R."/>
            <person name="Vidigal T.H.D.A."/>
            <person name="Brescovit A.D."/>
            <person name="Santos A.J."/>
        </authorList>
    </citation>
    <scope>NUCLEOTIDE SEQUENCE</scope>
    <source>
        <tissue evidence="1">Shoot tissue taken approximately 20 cm above the soil surface</tissue>
    </source>
</reference>
<organism evidence="1">
    <name type="scientific">Arundo donax</name>
    <name type="common">Giant reed</name>
    <name type="synonym">Donax arundinaceus</name>
    <dbReference type="NCBI Taxonomy" id="35708"/>
    <lineage>
        <taxon>Eukaryota</taxon>
        <taxon>Viridiplantae</taxon>
        <taxon>Streptophyta</taxon>
        <taxon>Embryophyta</taxon>
        <taxon>Tracheophyta</taxon>
        <taxon>Spermatophyta</taxon>
        <taxon>Magnoliopsida</taxon>
        <taxon>Liliopsida</taxon>
        <taxon>Poales</taxon>
        <taxon>Poaceae</taxon>
        <taxon>PACMAD clade</taxon>
        <taxon>Arundinoideae</taxon>
        <taxon>Arundineae</taxon>
        <taxon>Arundo</taxon>
    </lineage>
</organism>
<name>A0A0A9ED87_ARUDO</name>
<accession>A0A0A9ED87</accession>
<protein>
    <submittedName>
        <fullName evidence="1">Uncharacterized protein</fullName>
    </submittedName>
</protein>
<dbReference type="EMBL" id="GBRH01199191">
    <property type="protein sequence ID" value="JAD98704.1"/>
    <property type="molecule type" value="Transcribed_RNA"/>
</dbReference>
<evidence type="ECO:0000313" key="1">
    <source>
        <dbReference type="EMBL" id="JAD98704.1"/>
    </source>
</evidence>
<reference evidence="1" key="2">
    <citation type="journal article" date="2015" name="Data Brief">
        <title>Shoot transcriptome of the giant reed, Arundo donax.</title>
        <authorList>
            <person name="Barrero R.A."/>
            <person name="Guerrero F.D."/>
            <person name="Moolhuijzen P."/>
            <person name="Goolsby J.A."/>
            <person name="Tidwell J."/>
            <person name="Bellgard S.E."/>
            <person name="Bellgard M.I."/>
        </authorList>
    </citation>
    <scope>NUCLEOTIDE SEQUENCE</scope>
    <source>
        <tissue evidence="1">Shoot tissue taken approximately 20 cm above the soil surface</tissue>
    </source>
</reference>
<dbReference type="AlphaFoldDB" id="A0A0A9ED87"/>
<sequence length="47" mass="5336">MNNLQNQRQHCLKPVSCMGLSMRSKYFTPCNHCTSKSEQCKSRGLGC</sequence>